<dbReference type="InterPro" id="IPR029063">
    <property type="entry name" value="SAM-dependent_MTases_sf"/>
</dbReference>
<evidence type="ECO:0000313" key="2">
    <source>
        <dbReference type="EMBL" id="KKS48796.1"/>
    </source>
</evidence>
<dbReference type="STRING" id="1618659.UV11_C0003G0023"/>
<gene>
    <name evidence="2" type="ORF">UV11_C0003G0023</name>
</gene>
<feature type="domain" description="Methyltransferase" evidence="1">
    <location>
        <begin position="17"/>
        <end position="127"/>
    </location>
</feature>
<dbReference type="CDD" id="cd02440">
    <property type="entry name" value="AdoMet_MTases"/>
    <property type="match status" value="1"/>
</dbReference>
<dbReference type="GO" id="GO:0008168">
    <property type="term" value="F:methyltransferase activity"/>
    <property type="evidence" value="ECO:0007669"/>
    <property type="project" value="TreeGrafter"/>
</dbReference>
<dbReference type="Gene3D" id="3.40.50.150">
    <property type="entry name" value="Vaccinia Virus protein VP39"/>
    <property type="match status" value="1"/>
</dbReference>
<proteinExistence type="predicted"/>
<name>A0A0G1BRD1_9BACT</name>
<reference evidence="2 3" key="1">
    <citation type="journal article" date="2015" name="Nature">
        <title>rRNA introns, odd ribosomes, and small enigmatic genomes across a large radiation of phyla.</title>
        <authorList>
            <person name="Brown C.T."/>
            <person name="Hug L.A."/>
            <person name="Thomas B.C."/>
            <person name="Sharon I."/>
            <person name="Castelle C.J."/>
            <person name="Singh A."/>
            <person name="Wilkins M.J."/>
            <person name="Williams K.H."/>
            <person name="Banfield J.F."/>
        </authorList>
    </citation>
    <scope>NUCLEOTIDE SEQUENCE [LARGE SCALE GENOMIC DNA]</scope>
</reference>
<dbReference type="Proteomes" id="UP000034036">
    <property type="component" value="Unassembled WGS sequence"/>
</dbReference>
<dbReference type="SUPFAM" id="SSF53335">
    <property type="entry name" value="S-adenosyl-L-methionine-dependent methyltransferases"/>
    <property type="match status" value="1"/>
</dbReference>
<evidence type="ECO:0000259" key="1">
    <source>
        <dbReference type="Pfam" id="PF13847"/>
    </source>
</evidence>
<comment type="caution">
    <text evidence="2">The sequence shown here is derived from an EMBL/GenBank/DDBJ whole genome shotgun (WGS) entry which is preliminary data.</text>
</comment>
<dbReference type="InterPro" id="IPR025714">
    <property type="entry name" value="Methyltranfer_dom"/>
</dbReference>
<dbReference type="AlphaFoldDB" id="A0A0G1BRD1"/>
<accession>A0A0G1BRD1</accession>
<dbReference type="EMBL" id="LCDF01000003">
    <property type="protein sequence ID" value="KKS48796.1"/>
    <property type="molecule type" value="Genomic_DNA"/>
</dbReference>
<dbReference type="Pfam" id="PF13847">
    <property type="entry name" value="Methyltransf_31"/>
    <property type="match status" value="1"/>
</dbReference>
<sequence length="175" mass="19587">MFVKPEEVIDTIDVRPGIKAADFGAGSGFYAIPLAKRVGPSGKVYAFDVRKEILEVIRSRARALGVGNIETIWTDLEKNKGSNLKDESIDLVIISNILFQLEDKHKLAAEAFRVLKQKGKVALVEWTEEEKPIGPKLANRINRKDAEDIFVGAGFRFEKEFNPGEHHYGLILIKP</sequence>
<evidence type="ECO:0000313" key="3">
    <source>
        <dbReference type="Proteomes" id="UP000034036"/>
    </source>
</evidence>
<organism evidence="2 3">
    <name type="scientific">Candidatus Giovannonibacteria bacterium GW2011_GWF2_42_19</name>
    <dbReference type="NCBI Taxonomy" id="1618659"/>
    <lineage>
        <taxon>Bacteria</taxon>
        <taxon>Candidatus Giovannoniibacteriota</taxon>
    </lineage>
</organism>
<protein>
    <recommendedName>
        <fullName evidence="1">Methyltransferase domain-containing protein</fullName>
    </recommendedName>
</protein>
<dbReference type="PANTHER" id="PTHR43591">
    <property type="entry name" value="METHYLTRANSFERASE"/>
    <property type="match status" value="1"/>
</dbReference>
<dbReference type="PANTHER" id="PTHR43591:SF24">
    <property type="entry name" value="2-METHOXY-6-POLYPRENYL-1,4-BENZOQUINOL METHYLASE, MITOCHONDRIAL"/>
    <property type="match status" value="1"/>
</dbReference>